<keyword evidence="3" id="KW-1185">Reference proteome</keyword>
<keyword evidence="1" id="KW-1133">Transmembrane helix</keyword>
<dbReference type="Proteomes" id="UP001360560">
    <property type="component" value="Unassembled WGS sequence"/>
</dbReference>
<dbReference type="RefSeq" id="XP_064853825.1">
    <property type="nucleotide sequence ID" value="XM_064997753.1"/>
</dbReference>
<feature type="transmembrane region" description="Helical" evidence="1">
    <location>
        <begin position="119"/>
        <end position="136"/>
    </location>
</feature>
<organism evidence="2 3">
    <name type="scientific">Saccharomycopsis crataegensis</name>
    <dbReference type="NCBI Taxonomy" id="43959"/>
    <lineage>
        <taxon>Eukaryota</taxon>
        <taxon>Fungi</taxon>
        <taxon>Dikarya</taxon>
        <taxon>Ascomycota</taxon>
        <taxon>Saccharomycotina</taxon>
        <taxon>Saccharomycetes</taxon>
        <taxon>Saccharomycopsidaceae</taxon>
        <taxon>Saccharomycopsis</taxon>
    </lineage>
</organism>
<gene>
    <name evidence="2" type="ORF">DASC09_041540</name>
</gene>
<evidence type="ECO:0000313" key="2">
    <source>
        <dbReference type="EMBL" id="GMM36829.1"/>
    </source>
</evidence>
<proteinExistence type="predicted"/>
<evidence type="ECO:0000256" key="1">
    <source>
        <dbReference type="SAM" id="Phobius"/>
    </source>
</evidence>
<reference evidence="2 3" key="1">
    <citation type="journal article" date="2023" name="Elife">
        <title>Identification of key yeast species and microbe-microbe interactions impacting larval growth of Drosophila in the wild.</title>
        <authorList>
            <person name="Mure A."/>
            <person name="Sugiura Y."/>
            <person name="Maeda R."/>
            <person name="Honda K."/>
            <person name="Sakurai N."/>
            <person name="Takahashi Y."/>
            <person name="Watada M."/>
            <person name="Katoh T."/>
            <person name="Gotoh A."/>
            <person name="Gotoh Y."/>
            <person name="Taniguchi I."/>
            <person name="Nakamura K."/>
            <person name="Hayashi T."/>
            <person name="Katayama T."/>
            <person name="Uemura T."/>
            <person name="Hattori Y."/>
        </authorList>
    </citation>
    <scope>NUCLEOTIDE SEQUENCE [LARGE SCALE GENOMIC DNA]</scope>
    <source>
        <strain evidence="2 3">SC-9</strain>
    </source>
</reference>
<keyword evidence="1" id="KW-0812">Transmembrane</keyword>
<dbReference type="AlphaFoldDB" id="A0AAV5QQ48"/>
<feature type="transmembrane region" description="Helical" evidence="1">
    <location>
        <begin position="38"/>
        <end position="57"/>
    </location>
</feature>
<dbReference type="GeneID" id="90074804"/>
<comment type="caution">
    <text evidence="2">The sequence shown here is derived from an EMBL/GenBank/DDBJ whole genome shotgun (WGS) entry which is preliminary data.</text>
</comment>
<dbReference type="EMBL" id="BTFZ01000011">
    <property type="protein sequence ID" value="GMM36829.1"/>
    <property type="molecule type" value="Genomic_DNA"/>
</dbReference>
<protein>
    <submittedName>
        <fullName evidence="2">Uncharacterized protein</fullName>
    </submittedName>
</protein>
<keyword evidence="1" id="KW-0472">Membrane</keyword>
<sequence length="150" mass="16569">MSSLAAAPAIVLNAGFNSTTKASNVKRQQFLQIPFNILEFPLGFLSLFSYLTLLFSFPPSSKTTLFLSSNLPSNNTSNIGINSFVSNVDTANMGKVMSEFVTTQASSAVSFSFAYSPKVLMFIFFAMFFGFFWSVHQSAISQHRYLIPKL</sequence>
<accession>A0AAV5QQ48</accession>
<name>A0AAV5QQ48_9ASCO</name>
<evidence type="ECO:0000313" key="3">
    <source>
        <dbReference type="Proteomes" id="UP001360560"/>
    </source>
</evidence>